<dbReference type="Pfam" id="PF05147">
    <property type="entry name" value="LANC_like"/>
    <property type="match status" value="1"/>
</dbReference>
<dbReference type="EMBL" id="KV454298">
    <property type="protein sequence ID" value="ODQ71379.1"/>
    <property type="molecule type" value="Genomic_DNA"/>
</dbReference>
<keyword evidence="1" id="KW-0862">Zinc</keyword>
<dbReference type="GO" id="GO:0031179">
    <property type="term" value="P:peptide modification"/>
    <property type="evidence" value="ECO:0007669"/>
    <property type="project" value="InterPro"/>
</dbReference>
<dbReference type="SMART" id="SM01260">
    <property type="entry name" value="LANC_like"/>
    <property type="match status" value="1"/>
</dbReference>
<name>A0A1E3Q110_LIPST</name>
<dbReference type="PRINTS" id="PR01950">
    <property type="entry name" value="LANCSUPER"/>
</dbReference>
<dbReference type="GO" id="GO:0005886">
    <property type="term" value="C:plasma membrane"/>
    <property type="evidence" value="ECO:0007669"/>
    <property type="project" value="TreeGrafter"/>
</dbReference>
<dbReference type="AlphaFoldDB" id="A0A1E3Q110"/>
<dbReference type="InterPro" id="IPR007822">
    <property type="entry name" value="LANC-like"/>
</dbReference>
<keyword evidence="1" id="KW-0479">Metal-binding</keyword>
<proteinExistence type="predicted"/>
<evidence type="ECO:0000256" key="1">
    <source>
        <dbReference type="PIRSR" id="PIRSR607822-1"/>
    </source>
</evidence>
<gene>
    <name evidence="2" type="ORF">LIPSTDRAFT_154599</name>
</gene>
<feature type="binding site" evidence="1">
    <location>
        <position position="369"/>
    </location>
    <ligand>
        <name>Zn(2+)</name>
        <dbReference type="ChEBI" id="CHEBI:29105"/>
    </ligand>
</feature>
<dbReference type="InterPro" id="IPR012341">
    <property type="entry name" value="6hp_glycosidase-like_sf"/>
</dbReference>
<feature type="binding site" evidence="1">
    <location>
        <position position="317"/>
    </location>
    <ligand>
        <name>Zn(2+)</name>
        <dbReference type="ChEBI" id="CHEBI:29105"/>
    </ligand>
</feature>
<dbReference type="SUPFAM" id="SSF158745">
    <property type="entry name" value="LanC-like"/>
    <property type="match status" value="1"/>
</dbReference>
<dbReference type="GO" id="GO:0005975">
    <property type="term" value="P:carbohydrate metabolic process"/>
    <property type="evidence" value="ECO:0007669"/>
    <property type="project" value="InterPro"/>
</dbReference>
<dbReference type="CDD" id="cd04794">
    <property type="entry name" value="euk_LANCL"/>
    <property type="match status" value="1"/>
</dbReference>
<dbReference type="Gene3D" id="1.50.10.10">
    <property type="match status" value="1"/>
</dbReference>
<dbReference type="PANTHER" id="PTHR12736:SF7">
    <property type="entry name" value="LANC-LIKE PROTEIN 3"/>
    <property type="match status" value="1"/>
</dbReference>
<protein>
    <recommendedName>
        <fullName evidence="4">Lanthionine synthetase C family protein</fullName>
    </recommendedName>
</protein>
<feature type="binding site" evidence="1">
    <location>
        <position position="370"/>
    </location>
    <ligand>
        <name>Zn(2+)</name>
        <dbReference type="ChEBI" id="CHEBI:29105"/>
    </ligand>
</feature>
<dbReference type="GO" id="GO:0046872">
    <property type="term" value="F:metal ion binding"/>
    <property type="evidence" value="ECO:0007669"/>
    <property type="project" value="UniProtKB-KW"/>
</dbReference>
<evidence type="ECO:0000313" key="2">
    <source>
        <dbReference type="EMBL" id="ODQ71379.1"/>
    </source>
</evidence>
<dbReference type="Proteomes" id="UP000094385">
    <property type="component" value="Unassembled WGS sequence"/>
</dbReference>
<organism evidence="2 3">
    <name type="scientific">Lipomyces starkeyi NRRL Y-11557</name>
    <dbReference type="NCBI Taxonomy" id="675824"/>
    <lineage>
        <taxon>Eukaryota</taxon>
        <taxon>Fungi</taxon>
        <taxon>Dikarya</taxon>
        <taxon>Ascomycota</taxon>
        <taxon>Saccharomycotina</taxon>
        <taxon>Lipomycetes</taxon>
        <taxon>Lipomycetales</taxon>
        <taxon>Lipomycetaceae</taxon>
        <taxon>Lipomyces</taxon>
    </lineage>
</organism>
<accession>A0A1E3Q110</accession>
<dbReference type="FunFam" id="1.50.10.10:FF:000072">
    <property type="entry name" value="Lanthionine synthetase C family protein, putative"/>
    <property type="match status" value="1"/>
</dbReference>
<sequence length="524" mass="57706">MPTQRPQYYRNTLRPIRIDKATLLKTLKDLRIAVRHGTELIQTGSSPPDHWDSGGIFNGTPGIALAFLRLEQQAPSLTEKAESSLPDFHQLAIQRILPKGPQLPLQPGQLSPIGSSSLAAVVLRILASITSGDAGSGVSEEDISSLHMAVELALEHGHVIHRRGHNIGGDEVLYGRAGLLWAILNIRTQVFDAETREALLPVFEAIPRLVDVIIEAGRQGARDFAKRYGEQNALPLMWMWLEGYYGLGAVHGMTGILTVLLACRVEELDDGVSRNYLPWIASTTTGICRVCIANNGHLPTSIPPRSSSRSSPLVQICHGSPGILLLLARARRDPHLTTHFWQPEWDEAIRLATERVWEEGLLSKGGSLCHGIAGNAWPLLLLHDCFEYNGQQMDEAKRNYRVRTHATSSPNTVGDLSGDYFLSRALAFLLHARETLPYSRASGTSSYDYRMPDNPFSLFEGLAGTVCAWAEACVAIQARLRKMELEDWHKMSDPALADDEIFEQLAFQQLGFPGLGRNGPSGLL</sequence>
<dbReference type="OrthoDB" id="10257263at2759"/>
<dbReference type="PANTHER" id="PTHR12736">
    <property type="entry name" value="LANC-LIKE PROTEIN"/>
    <property type="match status" value="1"/>
</dbReference>
<keyword evidence="3" id="KW-1185">Reference proteome</keyword>
<evidence type="ECO:0000313" key="3">
    <source>
        <dbReference type="Proteomes" id="UP000094385"/>
    </source>
</evidence>
<evidence type="ECO:0008006" key="4">
    <source>
        <dbReference type="Google" id="ProtNLM"/>
    </source>
</evidence>
<reference evidence="2 3" key="1">
    <citation type="journal article" date="2016" name="Proc. Natl. Acad. Sci. U.S.A.">
        <title>Comparative genomics of biotechnologically important yeasts.</title>
        <authorList>
            <person name="Riley R."/>
            <person name="Haridas S."/>
            <person name="Wolfe K.H."/>
            <person name="Lopes M.R."/>
            <person name="Hittinger C.T."/>
            <person name="Goeker M."/>
            <person name="Salamov A.A."/>
            <person name="Wisecaver J.H."/>
            <person name="Long T.M."/>
            <person name="Calvey C.H."/>
            <person name="Aerts A.L."/>
            <person name="Barry K.W."/>
            <person name="Choi C."/>
            <person name="Clum A."/>
            <person name="Coughlan A.Y."/>
            <person name="Deshpande S."/>
            <person name="Douglass A.P."/>
            <person name="Hanson S.J."/>
            <person name="Klenk H.-P."/>
            <person name="LaButti K.M."/>
            <person name="Lapidus A."/>
            <person name="Lindquist E.A."/>
            <person name="Lipzen A.M."/>
            <person name="Meier-Kolthoff J.P."/>
            <person name="Ohm R.A."/>
            <person name="Otillar R.P."/>
            <person name="Pangilinan J.L."/>
            <person name="Peng Y."/>
            <person name="Rokas A."/>
            <person name="Rosa C.A."/>
            <person name="Scheuner C."/>
            <person name="Sibirny A.A."/>
            <person name="Slot J.C."/>
            <person name="Stielow J.B."/>
            <person name="Sun H."/>
            <person name="Kurtzman C.P."/>
            <person name="Blackwell M."/>
            <person name="Grigoriev I.V."/>
            <person name="Jeffries T.W."/>
        </authorList>
    </citation>
    <scope>NUCLEOTIDE SEQUENCE [LARGE SCALE GENOMIC DNA]</scope>
    <source>
        <strain evidence="2 3">NRRL Y-11557</strain>
    </source>
</reference>